<name>A0AAD5YSN5_9AGAR</name>
<proteinExistence type="predicted"/>
<dbReference type="Proteomes" id="UP001213000">
    <property type="component" value="Unassembled WGS sequence"/>
</dbReference>
<comment type="caution">
    <text evidence="1">The sequence shown here is derived from an EMBL/GenBank/DDBJ whole genome shotgun (WGS) entry which is preliminary data.</text>
</comment>
<protein>
    <submittedName>
        <fullName evidence="1">Uncharacterized protein</fullName>
    </submittedName>
</protein>
<evidence type="ECO:0000313" key="1">
    <source>
        <dbReference type="EMBL" id="KAJ3565561.1"/>
    </source>
</evidence>
<organism evidence="1 2">
    <name type="scientific">Leucocoprinus birnbaumii</name>
    <dbReference type="NCBI Taxonomy" id="56174"/>
    <lineage>
        <taxon>Eukaryota</taxon>
        <taxon>Fungi</taxon>
        <taxon>Dikarya</taxon>
        <taxon>Basidiomycota</taxon>
        <taxon>Agaricomycotina</taxon>
        <taxon>Agaricomycetes</taxon>
        <taxon>Agaricomycetidae</taxon>
        <taxon>Agaricales</taxon>
        <taxon>Agaricineae</taxon>
        <taxon>Agaricaceae</taxon>
        <taxon>Leucocoprinus</taxon>
    </lineage>
</organism>
<keyword evidence="2" id="KW-1185">Reference proteome</keyword>
<gene>
    <name evidence="1" type="ORF">NP233_g7556</name>
</gene>
<evidence type="ECO:0000313" key="2">
    <source>
        <dbReference type="Proteomes" id="UP001213000"/>
    </source>
</evidence>
<reference evidence="1" key="1">
    <citation type="submission" date="2022-07" db="EMBL/GenBank/DDBJ databases">
        <title>Genome Sequence of Leucocoprinus birnbaumii.</title>
        <authorList>
            <person name="Buettner E."/>
        </authorList>
    </citation>
    <scope>NUCLEOTIDE SEQUENCE</scope>
    <source>
        <strain evidence="1">VT141</strain>
    </source>
</reference>
<dbReference type="EMBL" id="JANIEX010000560">
    <property type="protein sequence ID" value="KAJ3565561.1"/>
    <property type="molecule type" value="Genomic_DNA"/>
</dbReference>
<sequence>MPPTDLPGITQTYPSLRTVSVPSSMLRYATAKPIPLGRSQGRQKSDQWVSNVLHFFHETDPSNALHSTPTRGLLFLWRLDHHECVTGSSNAPISAGFSTVSLDEVPWTRTKQREQYTDACD</sequence>
<accession>A0AAD5YSN5</accession>
<dbReference type="AlphaFoldDB" id="A0AAD5YSN5"/>